<sequence length="69" mass="7628">MLILPPLITACSSFISSLYSSPFPPPMAWASSKHCIKERERERSSRVSASVLLILSGYAYACVRVHLCV</sequence>
<proteinExistence type="predicted"/>
<evidence type="ECO:0000313" key="1">
    <source>
        <dbReference type="EMBL" id="JAH04063.1"/>
    </source>
</evidence>
<reference evidence="1" key="2">
    <citation type="journal article" date="2015" name="Fish Shellfish Immunol.">
        <title>Early steps in the European eel (Anguilla anguilla)-Vibrio vulnificus interaction in the gills: Role of the RtxA13 toxin.</title>
        <authorList>
            <person name="Callol A."/>
            <person name="Pajuelo D."/>
            <person name="Ebbesson L."/>
            <person name="Teles M."/>
            <person name="MacKenzie S."/>
            <person name="Amaro C."/>
        </authorList>
    </citation>
    <scope>NUCLEOTIDE SEQUENCE</scope>
</reference>
<dbReference type="AlphaFoldDB" id="A0A0E9PJN4"/>
<reference evidence="1" key="1">
    <citation type="submission" date="2014-11" db="EMBL/GenBank/DDBJ databases">
        <authorList>
            <person name="Amaro Gonzalez C."/>
        </authorList>
    </citation>
    <scope>NUCLEOTIDE SEQUENCE</scope>
</reference>
<dbReference type="EMBL" id="GBXM01104514">
    <property type="protein sequence ID" value="JAH04063.1"/>
    <property type="molecule type" value="Transcribed_RNA"/>
</dbReference>
<accession>A0A0E9PJN4</accession>
<organism evidence="1">
    <name type="scientific">Anguilla anguilla</name>
    <name type="common">European freshwater eel</name>
    <name type="synonym">Muraena anguilla</name>
    <dbReference type="NCBI Taxonomy" id="7936"/>
    <lineage>
        <taxon>Eukaryota</taxon>
        <taxon>Metazoa</taxon>
        <taxon>Chordata</taxon>
        <taxon>Craniata</taxon>
        <taxon>Vertebrata</taxon>
        <taxon>Euteleostomi</taxon>
        <taxon>Actinopterygii</taxon>
        <taxon>Neopterygii</taxon>
        <taxon>Teleostei</taxon>
        <taxon>Anguilliformes</taxon>
        <taxon>Anguillidae</taxon>
        <taxon>Anguilla</taxon>
    </lineage>
</organism>
<protein>
    <submittedName>
        <fullName evidence="1">Uncharacterized protein</fullName>
    </submittedName>
</protein>
<name>A0A0E9PJN4_ANGAN</name>